<dbReference type="EMBL" id="STGU01000019">
    <property type="protein sequence ID" value="THV31684.1"/>
    <property type="molecule type" value="Genomic_DNA"/>
</dbReference>
<proteinExistence type="predicted"/>
<dbReference type="RefSeq" id="WP_136543054.1">
    <property type="nucleotide sequence ID" value="NZ_STGU01000019.1"/>
</dbReference>
<reference evidence="2 3" key="1">
    <citation type="submission" date="2019-04" db="EMBL/GenBank/DDBJ databases">
        <title>genome sequence of strain W3.</title>
        <authorList>
            <person name="Gao J."/>
            <person name="Sun J."/>
        </authorList>
    </citation>
    <scope>NUCLEOTIDE SEQUENCE [LARGE SCALE GENOMIC DNA]</scope>
    <source>
        <strain evidence="2 3">W3</strain>
    </source>
</reference>
<gene>
    <name evidence="2" type="ORF">FAA86_21595</name>
</gene>
<keyword evidence="1" id="KW-0812">Transmembrane</keyword>
<evidence type="ECO:0000313" key="2">
    <source>
        <dbReference type="EMBL" id="THV31684.1"/>
    </source>
</evidence>
<protein>
    <submittedName>
        <fullName evidence="2">Excinuclease ABC subunit A</fullName>
    </submittedName>
</protein>
<comment type="caution">
    <text evidence="2">The sequence shown here is derived from an EMBL/GenBank/DDBJ whole genome shotgun (WGS) entry which is preliminary data.</text>
</comment>
<keyword evidence="1" id="KW-0472">Membrane</keyword>
<accession>A0A4S8PUR7</accession>
<keyword evidence="1" id="KW-1133">Transmembrane helix</keyword>
<dbReference type="AlphaFoldDB" id="A0A4S8PUR7"/>
<dbReference type="Proteomes" id="UP000307378">
    <property type="component" value="Unassembled WGS sequence"/>
</dbReference>
<feature type="transmembrane region" description="Helical" evidence="1">
    <location>
        <begin position="57"/>
        <end position="78"/>
    </location>
</feature>
<sequence length="145" mass="15465">MSADFTPTWLKLTSLFVILLGLLVAAGAHPATALPANILTDIVFWPLDGQQALDAEAAHMLAAISGGVMVGWGLMMWLVIDRLYLADPRLARLLLVESTLAWYLVDSTGSFVSGAIVNVLLNTALMLAIVVPAWRIGSRAAVVQP</sequence>
<name>A0A4S8PUR7_9HYPH</name>
<evidence type="ECO:0000313" key="3">
    <source>
        <dbReference type="Proteomes" id="UP000307378"/>
    </source>
</evidence>
<organism evidence="2 3">
    <name type="scientific">Rhizobium rosettiformans W3</name>
    <dbReference type="NCBI Taxonomy" id="538378"/>
    <lineage>
        <taxon>Bacteria</taxon>
        <taxon>Pseudomonadati</taxon>
        <taxon>Pseudomonadota</taxon>
        <taxon>Alphaproteobacteria</taxon>
        <taxon>Hyphomicrobiales</taxon>
        <taxon>Rhizobiaceae</taxon>
        <taxon>Rhizobium/Agrobacterium group</taxon>
        <taxon>Rhizobium</taxon>
    </lineage>
</organism>
<evidence type="ECO:0000256" key="1">
    <source>
        <dbReference type="SAM" id="Phobius"/>
    </source>
</evidence>
<feature type="transmembrane region" description="Helical" evidence="1">
    <location>
        <begin position="111"/>
        <end position="134"/>
    </location>
</feature>